<reference evidence="2" key="1">
    <citation type="submission" date="2017-01" db="EMBL/GenBank/DDBJ databases">
        <authorList>
            <person name="Wang Y."/>
            <person name="White M."/>
            <person name="Kvist S."/>
            <person name="Moncalvo J.-M."/>
        </authorList>
    </citation>
    <scope>NUCLEOTIDE SEQUENCE [LARGE SCALE GENOMIC DNA]</scope>
    <source>
        <strain evidence="2">ID-206-W2</strain>
    </source>
</reference>
<dbReference type="Proteomes" id="UP000187429">
    <property type="component" value="Unassembled WGS sequence"/>
</dbReference>
<name>A0A1R1XYI1_9FUNG</name>
<gene>
    <name evidence="1" type="ORF">AYI69_g6500</name>
</gene>
<organism evidence="1 2">
    <name type="scientific">Smittium culicis</name>
    <dbReference type="NCBI Taxonomy" id="133412"/>
    <lineage>
        <taxon>Eukaryota</taxon>
        <taxon>Fungi</taxon>
        <taxon>Fungi incertae sedis</taxon>
        <taxon>Zoopagomycota</taxon>
        <taxon>Kickxellomycotina</taxon>
        <taxon>Harpellomycetes</taxon>
        <taxon>Harpellales</taxon>
        <taxon>Legeriomycetaceae</taxon>
        <taxon>Smittium</taxon>
    </lineage>
</organism>
<evidence type="ECO:0000313" key="2">
    <source>
        <dbReference type="Proteomes" id="UP000187429"/>
    </source>
</evidence>
<keyword evidence="2" id="KW-1185">Reference proteome</keyword>
<accession>A0A1R1XYI1</accession>
<dbReference type="EMBL" id="LSSM01002923">
    <property type="protein sequence ID" value="OMJ19742.1"/>
    <property type="molecule type" value="Genomic_DNA"/>
</dbReference>
<sequence>MMRYVPRMAIPNKNFSTIIPGSNSLTYIGDHSSKKNIIEYVPKYFPRPQKSILFSTENNNKQVQDTNTKKMKNFNHEYIPDPRINLSSTVIYIDIDINKELEPRSVINNLILSRKRSRELILADYSNKTNSHIVKIEKLEKLIQDCHENDIRHLSRSIKINEREQSAYDSGVDFEDEFESKQRLRTDIPVAGSSKLPLSLIKKRNAEINYISDIDVPILKVENSSSLSSPVSLIKKYLYSFYQYSLYGPETNRIHDLIPAPKISSPIIIPKYTEESSQVKDMSKINSKRVSWRNLNEIQFYDQDCIPSLKKKTAMDSHKAIKVDSVSYSDTPNNSILNQEPKEDVFKHSNSIAKGKQAMYPSETLKQSRNGTFGINLVIDNQNPIGSILDSSLRIRKALDLKSKFNDNTSKSKDCIDSPRLVNRKINSLNNRETFQIKGLVVNRKYDQLSIISSANNHSNSIRKISKIAEVKTFSAGNLENQAIFRSAIRKTFTPRKAVSFTGHPINQSNMSIRKRSK</sequence>
<comment type="caution">
    <text evidence="1">The sequence shown here is derived from an EMBL/GenBank/DDBJ whole genome shotgun (WGS) entry which is preliminary data.</text>
</comment>
<evidence type="ECO:0000313" key="1">
    <source>
        <dbReference type="EMBL" id="OMJ19742.1"/>
    </source>
</evidence>
<proteinExistence type="predicted"/>
<dbReference type="OrthoDB" id="10368553at2759"/>
<dbReference type="AlphaFoldDB" id="A0A1R1XYI1"/>
<protein>
    <submittedName>
        <fullName evidence="1">Uncharacterized protein</fullName>
    </submittedName>
</protein>